<dbReference type="EMBL" id="SDMP01000007">
    <property type="protein sequence ID" value="RYR50214.1"/>
    <property type="molecule type" value="Genomic_DNA"/>
</dbReference>
<dbReference type="PANTHER" id="PTHR33223:SF10">
    <property type="entry name" value="AMINOTRANSFERASE-LIKE PLANT MOBILE DOMAIN-CONTAINING PROTEIN"/>
    <property type="match status" value="1"/>
</dbReference>
<dbReference type="InterPro" id="IPR005162">
    <property type="entry name" value="Retrotrans_gag_dom"/>
</dbReference>
<dbReference type="PANTHER" id="PTHR33223">
    <property type="entry name" value="CCHC-TYPE DOMAIN-CONTAINING PROTEIN"/>
    <property type="match status" value="1"/>
</dbReference>
<comment type="caution">
    <text evidence="3">The sequence shown here is derived from an EMBL/GenBank/DDBJ whole genome shotgun (WGS) entry which is preliminary data.</text>
</comment>
<evidence type="ECO:0000313" key="3">
    <source>
        <dbReference type="EMBL" id="RYR50214.1"/>
    </source>
</evidence>
<evidence type="ECO:0000313" key="4">
    <source>
        <dbReference type="Proteomes" id="UP000289738"/>
    </source>
</evidence>
<dbReference type="Pfam" id="PF03732">
    <property type="entry name" value="Retrotrans_gag"/>
    <property type="match status" value="1"/>
</dbReference>
<sequence length="203" mass="23782">MHRPYFVSAFPSAVQMTEVPTGVKSPKIITKFVGQARESTVEHITHYLVELENLADNENMRMKFFPVSLTKNAFTWFSNLRPSSILTWAQLKNIFHAQFYRAELNVSLTNLLAIERDDGESIDDYIIRFKNGRNRCYVSVPESEIVKIVIKGLGLYMCRKLLNMHILDLAYLAERVRQVEKIKEEKKKEREMVEYEFVENNIQ</sequence>
<reference evidence="3 4" key="1">
    <citation type="submission" date="2019-01" db="EMBL/GenBank/DDBJ databases">
        <title>Sequencing of cultivated peanut Arachis hypogaea provides insights into genome evolution and oil improvement.</title>
        <authorList>
            <person name="Chen X."/>
        </authorList>
    </citation>
    <scope>NUCLEOTIDE SEQUENCE [LARGE SCALE GENOMIC DNA]</scope>
    <source>
        <strain evidence="4">cv. Fuhuasheng</strain>
        <tissue evidence="3">Leaves</tissue>
    </source>
</reference>
<evidence type="ECO:0000256" key="1">
    <source>
        <dbReference type="SAM" id="Coils"/>
    </source>
</evidence>
<keyword evidence="4" id="KW-1185">Reference proteome</keyword>
<feature type="coiled-coil region" evidence="1">
    <location>
        <begin position="169"/>
        <end position="196"/>
    </location>
</feature>
<keyword evidence="1" id="KW-0175">Coiled coil</keyword>
<protein>
    <recommendedName>
        <fullName evidence="2">Retrotransposon gag domain-containing protein</fullName>
    </recommendedName>
</protein>
<dbReference type="AlphaFoldDB" id="A0A445CH13"/>
<feature type="domain" description="Retrotransposon gag" evidence="2">
    <location>
        <begin position="63"/>
        <end position="153"/>
    </location>
</feature>
<name>A0A445CH13_ARAHY</name>
<organism evidence="3 4">
    <name type="scientific">Arachis hypogaea</name>
    <name type="common">Peanut</name>
    <dbReference type="NCBI Taxonomy" id="3818"/>
    <lineage>
        <taxon>Eukaryota</taxon>
        <taxon>Viridiplantae</taxon>
        <taxon>Streptophyta</taxon>
        <taxon>Embryophyta</taxon>
        <taxon>Tracheophyta</taxon>
        <taxon>Spermatophyta</taxon>
        <taxon>Magnoliopsida</taxon>
        <taxon>eudicotyledons</taxon>
        <taxon>Gunneridae</taxon>
        <taxon>Pentapetalae</taxon>
        <taxon>rosids</taxon>
        <taxon>fabids</taxon>
        <taxon>Fabales</taxon>
        <taxon>Fabaceae</taxon>
        <taxon>Papilionoideae</taxon>
        <taxon>50 kb inversion clade</taxon>
        <taxon>dalbergioids sensu lato</taxon>
        <taxon>Dalbergieae</taxon>
        <taxon>Pterocarpus clade</taxon>
        <taxon>Arachis</taxon>
    </lineage>
</organism>
<dbReference type="Proteomes" id="UP000289738">
    <property type="component" value="Chromosome A07"/>
</dbReference>
<evidence type="ECO:0000259" key="2">
    <source>
        <dbReference type="Pfam" id="PF03732"/>
    </source>
</evidence>
<proteinExistence type="predicted"/>
<accession>A0A445CH13</accession>
<gene>
    <name evidence="3" type="ORF">Ahy_A07g036817</name>
</gene>